<dbReference type="HOGENOM" id="CLU_047155_2_0_5"/>
<keyword evidence="3 6" id="KW-0963">Cytoplasm</keyword>
<organism evidence="10 11">
    <name type="scientific">Candidatus Endolissoclinum faulkneri L2</name>
    <dbReference type="NCBI Taxonomy" id="1193729"/>
    <lineage>
        <taxon>Bacteria</taxon>
        <taxon>Pseudomonadati</taxon>
        <taxon>Pseudomonadota</taxon>
        <taxon>Alphaproteobacteria</taxon>
        <taxon>Rhodospirillales</taxon>
        <taxon>Rhodospirillaceae</taxon>
        <taxon>Candidatus Endolissoclinum</taxon>
    </lineage>
</organism>
<dbReference type="GO" id="GO:0003746">
    <property type="term" value="F:translation elongation factor activity"/>
    <property type="evidence" value="ECO:0007669"/>
    <property type="project" value="UniProtKB-UniRule"/>
</dbReference>
<gene>
    <name evidence="6 10" type="primary">tsf</name>
    <name evidence="10" type="ORF">A1OE_812</name>
</gene>
<evidence type="ECO:0000256" key="4">
    <source>
        <dbReference type="ARBA" id="ARBA00022768"/>
    </source>
</evidence>
<proteinExistence type="inferred from homology"/>
<evidence type="ECO:0000259" key="9">
    <source>
        <dbReference type="Pfam" id="PF00889"/>
    </source>
</evidence>
<dbReference type="PANTHER" id="PTHR11741">
    <property type="entry name" value="ELONGATION FACTOR TS"/>
    <property type="match status" value="1"/>
</dbReference>
<evidence type="ECO:0000256" key="2">
    <source>
        <dbReference type="ARBA" id="ARBA00016956"/>
    </source>
</evidence>
<dbReference type="GO" id="GO:0005737">
    <property type="term" value="C:cytoplasm"/>
    <property type="evidence" value="ECO:0007669"/>
    <property type="project" value="UniProtKB-SubCell"/>
</dbReference>
<dbReference type="HAMAP" id="MF_00050">
    <property type="entry name" value="EF_Ts"/>
    <property type="match status" value="1"/>
</dbReference>
<dbReference type="InterPro" id="IPR014039">
    <property type="entry name" value="Transl_elong_EFTs/EF1B_dimer"/>
</dbReference>
<dbReference type="Gene3D" id="1.10.286.20">
    <property type="match status" value="1"/>
</dbReference>
<dbReference type="Gene3D" id="1.10.8.10">
    <property type="entry name" value="DNA helicase RuvA subunit, C-terminal domain"/>
    <property type="match status" value="1"/>
</dbReference>
<sequence length="307" mass="33099">MTVTASLVKELREKSGAGMMDCKKALIETGGYLDAAVDWLRKKGLVAAAKKSSRIAADGLVGVVVNDNKGAILEVNSETDFLARNEVFKNFVSTVTNLVVRHGEDIENLNNITYPATCRTVAEQLASNVAIIGEKISLRRAKILSVSDGVVVPYVHNAVQPGLGKIGVLVALDSTGDKAKLYDIGKQIAMHVAAAAPRCLSIEDLDKEATKRERSILTEQIDSIKNRDDITAKIIEGRMQKFYQDVVLLEQKFVINGEIQISEFVENASNSVGAPVNLSGFARIQLGEGIERKEANFATQVAASLAS</sequence>
<dbReference type="InterPro" id="IPR009060">
    <property type="entry name" value="UBA-like_sf"/>
</dbReference>
<dbReference type="EMBL" id="CP003539">
    <property type="protein sequence ID" value="AFX98997.1"/>
    <property type="molecule type" value="Genomic_DNA"/>
</dbReference>
<evidence type="ECO:0000256" key="1">
    <source>
        <dbReference type="ARBA" id="ARBA00005532"/>
    </source>
</evidence>
<keyword evidence="11" id="KW-1185">Reference proteome</keyword>
<protein>
    <recommendedName>
        <fullName evidence="2 6">Elongation factor Ts</fullName>
        <shortName evidence="6">EF-Ts</shortName>
    </recommendedName>
</protein>
<accession>K7YNC5</accession>
<dbReference type="PATRIC" id="fig|1193729.4.peg.445"/>
<comment type="function">
    <text evidence="6 7">Associates with the EF-Tu.GDP complex and induces the exchange of GDP to GTP. It remains bound to the aminoacyl-tRNA.EF-Tu.GTP complex up to the GTP hydrolysis stage on the ribosome.</text>
</comment>
<feature type="region of interest" description="Involved in Mg(2+) ion dislocation from EF-Tu" evidence="6">
    <location>
        <begin position="79"/>
        <end position="82"/>
    </location>
</feature>
<dbReference type="CDD" id="cd14275">
    <property type="entry name" value="UBA_EF-Ts"/>
    <property type="match status" value="1"/>
</dbReference>
<dbReference type="AlphaFoldDB" id="K7YNC5"/>
<evidence type="ECO:0000256" key="7">
    <source>
        <dbReference type="RuleBase" id="RU000642"/>
    </source>
</evidence>
<dbReference type="FunFam" id="1.10.8.10:FF:000001">
    <property type="entry name" value="Elongation factor Ts"/>
    <property type="match status" value="1"/>
</dbReference>
<evidence type="ECO:0000256" key="3">
    <source>
        <dbReference type="ARBA" id="ARBA00022490"/>
    </source>
</evidence>
<comment type="similarity">
    <text evidence="1 6 7">Belongs to the EF-Ts family.</text>
</comment>
<dbReference type="NCBIfam" id="TIGR00116">
    <property type="entry name" value="tsf"/>
    <property type="match status" value="1"/>
</dbReference>
<name>K7YNC5_9PROT</name>
<dbReference type="PROSITE" id="PS01127">
    <property type="entry name" value="EF_TS_2"/>
    <property type="match status" value="1"/>
</dbReference>
<dbReference type="SUPFAM" id="SSF54713">
    <property type="entry name" value="Elongation factor Ts (EF-Ts), dimerisation domain"/>
    <property type="match status" value="2"/>
</dbReference>
<dbReference type="KEGG" id="thal:A1OE_812"/>
<evidence type="ECO:0000313" key="11">
    <source>
        <dbReference type="Proteomes" id="UP000010077"/>
    </source>
</evidence>
<reference evidence="10 11" key="1">
    <citation type="journal article" date="2012" name="Proc. Natl. Acad. Sci. U.S.A.">
        <title>Genome streamlining and chemical defense in a coral reef symbiosis.</title>
        <authorList>
            <person name="Kwan J.C."/>
            <person name="Donia M.S."/>
            <person name="Han A.W."/>
            <person name="Hirose E."/>
            <person name="Haygood M.G."/>
            <person name="Schmidt E.W."/>
        </authorList>
    </citation>
    <scope>NUCLEOTIDE SEQUENCE [LARGE SCALE GENOMIC DNA]</scope>
    <source>
        <strain evidence="10 11">L2</strain>
    </source>
</reference>
<dbReference type="PROSITE" id="PS01126">
    <property type="entry name" value="EF_TS_1"/>
    <property type="match status" value="1"/>
</dbReference>
<evidence type="ECO:0000256" key="5">
    <source>
        <dbReference type="ARBA" id="ARBA00022917"/>
    </source>
</evidence>
<dbReference type="Proteomes" id="UP000010077">
    <property type="component" value="Chromosome"/>
</dbReference>
<evidence type="ECO:0000313" key="10">
    <source>
        <dbReference type="EMBL" id="AFX98997.1"/>
    </source>
</evidence>
<feature type="domain" description="Translation elongation factor EFTs/EF1B dimerisation" evidence="9">
    <location>
        <begin position="70"/>
        <end position="288"/>
    </location>
</feature>
<keyword evidence="5 6" id="KW-0648">Protein biosynthesis</keyword>
<dbReference type="PANTHER" id="PTHR11741:SF0">
    <property type="entry name" value="ELONGATION FACTOR TS, MITOCHONDRIAL"/>
    <property type="match status" value="1"/>
</dbReference>
<dbReference type="InterPro" id="IPR018101">
    <property type="entry name" value="Transl_elong_Ts_CS"/>
</dbReference>
<dbReference type="InterPro" id="IPR001816">
    <property type="entry name" value="Transl_elong_EFTs/EF1B"/>
</dbReference>
<dbReference type="Pfam" id="PF00889">
    <property type="entry name" value="EF_TS"/>
    <property type="match status" value="1"/>
</dbReference>
<dbReference type="STRING" id="1193729.A1OE_812"/>
<dbReference type="SUPFAM" id="SSF46934">
    <property type="entry name" value="UBA-like"/>
    <property type="match status" value="1"/>
</dbReference>
<evidence type="ECO:0000256" key="6">
    <source>
        <dbReference type="HAMAP-Rule" id="MF_00050"/>
    </source>
</evidence>
<dbReference type="eggNOG" id="COG0264">
    <property type="taxonomic scope" value="Bacteria"/>
</dbReference>
<comment type="subcellular location">
    <subcellularLocation>
        <location evidence="6 8">Cytoplasm</location>
    </subcellularLocation>
</comment>
<evidence type="ECO:0000256" key="8">
    <source>
        <dbReference type="RuleBase" id="RU000643"/>
    </source>
</evidence>
<keyword evidence="4 6" id="KW-0251">Elongation factor</keyword>
<dbReference type="Gene3D" id="3.30.479.20">
    <property type="entry name" value="Elongation factor Ts, dimerisation domain"/>
    <property type="match status" value="2"/>
</dbReference>
<dbReference type="InterPro" id="IPR036402">
    <property type="entry name" value="EF-Ts_dimer_sf"/>
</dbReference>